<proteinExistence type="predicted"/>
<keyword evidence="1" id="KW-0472">Membrane</keyword>
<dbReference type="Proteomes" id="UP000001919">
    <property type="component" value="Chromosome"/>
</dbReference>
<sequence length="1181" mass="121595">MEGVEAGQGGGRPRRLALIITATVATLALVIGAIVVGLPWLRESASAADMGTTEISGADPSDSEDSSSIEQELTAGTAEVRVADAGVHRTALARVTVDPTEDVVISERGSAVLTAAGGSGPVSATSFVAVRDGVITVESSSAVTAHLEVLALFDGGAETAGSLRLLPAAVQVVSTESEIGTDDLTAAQDVYVGGFAVPQGTPHALARITGTFTEPTPVTLSDQVLHFPRGTSTTTTVLSTVDDAVTLSAASAGELEIDVIGYVTAADATAPVGADVDSTTAGAVMGVSSQAPQQLAFTGGTREEIDLGALRTTAVIGLLSPGSGTAGAITSTYDDNAHHRGTAVTADAPRAGELVIVSAQDPQLTADVDVQAEFLPVAIVQPHEVARGEDVAVTMEPFPGGAMDAEHGIVRIEGTFHAPHRIASIAVAVNGEEVTPSAPLRLDGNGGTWHQDIIPARSGPLEITVTAMDVGGDTATATWDGTVTVPSDDDLVLSPQAQILTPEATAEMTQESAAVLSSAEAPGYGIGDVIVAGASDGLPDGTLGQVLALRYEQGRWLTILGPATLGNVILQGEFDVVLDRGDSDEIVQRGADGAEQPLTTPAPGAVPVGPVGGIGGGVGAAVPVAPTGAGLVGPGIAPALPSFPRMDGSAGKPREISTDETYDLLTHSCDEELESIPLASQEGKGTSPDGRWSLSGSAKLDLSVTCEAKLGVRVAYSAEYKPEGAIAVGLDAVHFLNTIRALEDDTTKQIDGVLTTAGSLFESDWTMSTSLLGSAEMAVGLSGSAKGDISTVDDEFDAHLPLARATFFLGPVPVTLDGDVTITPRISLNATGEFDLTSTFSGSVEGGLTLQRSTGITPLSALETDLTTTMSGTASATATASLAVEPALTLYKTISLGYSATPTAEATAKGEYSASDGSSFSLADPDATAQKAADDGLTLTTTGRRYLGLSGSFTVGLDLERELAAFPSVLTALETAGVPLEVTVVDESFAAVTVAEKTLWEYSYPEDLDPETYEPEIPEPDFSDDGAEVLAELEGKTFVFASGAGGWGTDYEMGADGTFTGTYHDSDVDVVRKAEFEGRFEVGEQIDETSYELELAEFTRTSPASGTEDADGYTIEYQDSVYGFDQCRDFRLLLPDTPTNSLTEGQKLWAGRHSTDPTLRVFAVTCYETDRGEDLLHYEMT</sequence>
<gene>
    <name evidence="2" type="ordered locus">Bfae_30500</name>
</gene>
<evidence type="ECO:0000313" key="2">
    <source>
        <dbReference type="EMBL" id="ACU86811.1"/>
    </source>
</evidence>
<reference evidence="2 3" key="1">
    <citation type="journal article" date="2009" name="Stand. Genomic Sci.">
        <title>Complete genome sequence of Brachybacterium faecium type strain (Schefferle 6-10).</title>
        <authorList>
            <person name="Lapidus A."/>
            <person name="Pukall R."/>
            <person name="Labuttii K."/>
            <person name="Copeland A."/>
            <person name="Del Rio T.G."/>
            <person name="Nolan M."/>
            <person name="Chen F."/>
            <person name="Lucas S."/>
            <person name="Tice H."/>
            <person name="Cheng J.F."/>
            <person name="Bruce D."/>
            <person name="Goodwin L."/>
            <person name="Pitluck S."/>
            <person name="Rohde M."/>
            <person name="Goker M."/>
            <person name="Pati A."/>
            <person name="Ivanova N."/>
            <person name="Mavrommatis K."/>
            <person name="Chen A."/>
            <person name="Palaniappan K."/>
            <person name="D'haeseleer P."/>
            <person name="Chain P."/>
            <person name="Bristow J."/>
            <person name="Eisen J.A."/>
            <person name="Markowitz V."/>
            <person name="Hugenholtz P."/>
            <person name="Kyrpides N.C."/>
            <person name="Klenk H.P."/>
        </authorList>
    </citation>
    <scope>NUCLEOTIDE SEQUENCE [LARGE SCALE GENOMIC DNA]</scope>
    <source>
        <strain evidence="3">ATCC 43885 / DSM 4810 / JCM 11609 / LMG 19847 / NBRC 14762 / NCIMB 9860 / 6-10</strain>
    </source>
</reference>
<dbReference type="KEGG" id="bfa:Bfae_30500"/>
<keyword evidence="3" id="KW-1185">Reference proteome</keyword>
<feature type="transmembrane region" description="Helical" evidence="1">
    <location>
        <begin position="16"/>
        <end position="41"/>
    </location>
</feature>
<evidence type="ECO:0000256" key="1">
    <source>
        <dbReference type="SAM" id="Phobius"/>
    </source>
</evidence>
<dbReference type="EMBL" id="CP001643">
    <property type="protein sequence ID" value="ACU86811.1"/>
    <property type="molecule type" value="Genomic_DNA"/>
</dbReference>
<accession>C7MAS4</accession>
<keyword evidence="1" id="KW-0812">Transmembrane</keyword>
<keyword evidence="1" id="KW-1133">Transmembrane helix</keyword>
<dbReference type="AlphaFoldDB" id="C7MAS4"/>
<evidence type="ECO:0000313" key="3">
    <source>
        <dbReference type="Proteomes" id="UP000001919"/>
    </source>
</evidence>
<dbReference type="PATRIC" id="fig|446465.5.peg.3017"/>
<dbReference type="HOGENOM" id="CLU_272948_0_0_11"/>
<dbReference type="OrthoDB" id="4787229at2"/>
<name>C7MAS4_BRAFD</name>
<dbReference type="eggNOG" id="ENOG5033NFE">
    <property type="taxonomic scope" value="Bacteria"/>
</dbReference>
<organism evidence="2 3">
    <name type="scientific">Brachybacterium faecium (strain ATCC 43885 / DSM 4810 / JCM 11609 / LMG 19847 / NBRC 14762 / NCIMB 9860 / 6-10)</name>
    <dbReference type="NCBI Taxonomy" id="446465"/>
    <lineage>
        <taxon>Bacteria</taxon>
        <taxon>Bacillati</taxon>
        <taxon>Actinomycetota</taxon>
        <taxon>Actinomycetes</taxon>
        <taxon>Micrococcales</taxon>
        <taxon>Dermabacteraceae</taxon>
        <taxon>Brachybacterium</taxon>
    </lineage>
</organism>
<protein>
    <submittedName>
        <fullName evidence="2">Uncharacterized protein</fullName>
    </submittedName>
</protein>